<accession>A0A2G9UD74</accession>
<dbReference type="Pfam" id="PF00024">
    <property type="entry name" value="PAN_1"/>
    <property type="match status" value="1"/>
</dbReference>
<dbReference type="CDD" id="cd01099">
    <property type="entry name" value="PAN_AP_HGF"/>
    <property type="match status" value="1"/>
</dbReference>
<dbReference type="InterPro" id="IPR003609">
    <property type="entry name" value="Pan_app"/>
</dbReference>
<reference evidence="2 3" key="1">
    <citation type="submission" date="2015-09" db="EMBL/GenBank/DDBJ databases">
        <title>Draft genome of the parasitic nematode Teladorsagia circumcincta isolate WARC Sus (inbred).</title>
        <authorList>
            <person name="Mitreva M."/>
        </authorList>
    </citation>
    <scope>NUCLEOTIDE SEQUENCE [LARGE SCALE GENOMIC DNA]</scope>
    <source>
        <strain evidence="2 3">S</strain>
    </source>
</reference>
<name>A0A2G9UD74_TELCI</name>
<dbReference type="OrthoDB" id="5814086at2759"/>
<evidence type="ECO:0000313" key="3">
    <source>
        <dbReference type="Proteomes" id="UP000230423"/>
    </source>
</evidence>
<proteinExistence type="predicted"/>
<evidence type="ECO:0000259" key="1">
    <source>
        <dbReference type="Pfam" id="PF00024"/>
    </source>
</evidence>
<dbReference type="Proteomes" id="UP000230423">
    <property type="component" value="Unassembled WGS sequence"/>
</dbReference>
<evidence type="ECO:0000313" key="2">
    <source>
        <dbReference type="EMBL" id="PIO68187.1"/>
    </source>
</evidence>
<gene>
    <name evidence="2" type="ORF">TELCIR_10041</name>
</gene>
<keyword evidence="3" id="KW-1185">Reference proteome</keyword>
<protein>
    <submittedName>
        <fullName evidence="2">PAN domain protein</fullName>
    </submittedName>
</protein>
<feature type="domain" description="Apple" evidence="1">
    <location>
        <begin position="10"/>
        <end position="78"/>
    </location>
</feature>
<organism evidence="2 3">
    <name type="scientific">Teladorsagia circumcincta</name>
    <name type="common">Brown stomach worm</name>
    <name type="synonym">Ostertagia circumcincta</name>
    <dbReference type="NCBI Taxonomy" id="45464"/>
    <lineage>
        <taxon>Eukaryota</taxon>
        <taxon>Metazoa</taxon>
        <taxon>Ecdysozoa</taxon>
        <taxon>Nematoda</taxon>
        <taxon>Chromadorea</taxon>
        <taxon>Rhabditida</taxon>
        <taxon>Rhabditina</taxon>
        <taxon>Rhabditomorpha</taxon>
        <taxon>Strongyloidea</taxon>
        <taxon>Trichostrongylidae</taxon>
        <taxon>Teladorsagia</taxon>
    </lineage>
</organism>
<sequence>MVVAGFMRDSTTTLSIGECIERCVQAEIMLGFQCLSIMYYYEETVLNCILNDASVRTNPESVTEVNSTVVDYFGIDDCYGLPEAMDERQNFIRIPPAIDDNAVLADQVQR</sequence>
<dbReference type="EMBL" id="KZ347215">
    <property type="protein sequence ID" value="PIO68187.1"/>
    <property type="molecule type" value="Genomic_DNA"/>
</dbReference>
<dbReference type="SUPFAM" id="SSF57414">
    <property type="entry name" value="Hairpin loop containing domain-like"/>
    <property type="match status" value="1"/>
</dbReference>
<dbReference type="AlphaFoldDB" id="A0A2G9UD74"/>
<dbReference type="Gene3D" id="3.50.4.10">
    <property type="entry name" value="Hepatocyte Growth Factor"/>
    <property type="match status" value="1"/>
</dbReference>